<proteinExistence type="predicted"/>
<evidence type="ECO:0000259" key="2">
    <source>
        <dbReference type="PROSITE" id="PS51898"/>
    </source>
</evidence>
<dbReference type="PROSITE" id="PS51898">
    <property type="entry name" value="TYR_RECOMBINASE"/>
    <property type="match status" value="1"/>
</dbReference>
<dbReference type="SUPFAM" id="SSF56349">
    <property type="entry name" value="DNA breaking-rejoining enzymes"/>
    <property type="match status" value="1"/>
</dbReference>
<dbReference type="InterPro" id="IPR011010">
    <property type="entry name" value="DNA_brk_join_enz"/>
</dbReference>
<name>A0A494XWR0_9BACL</name>
<keyword evidence="1" id="KW-0233">DNA recombination</keyword>
<dbReference type="AlphaFoldDB" id="A0A494XWR0"/>
<dbReference type="Proteomes" id="UP000282076">
    <property type="component" value="Unassembled WGS sequence"/>
</dbReference>
<protein>
    <recommendedName>
        <fullName evidence="2">Tyr recombinase domain-containing protein</fullName>
    </recommendedName>
</protein>
<accession>A0A494XWR0</accession>
<dbReference type="GO" id="GO:0003677">
    <property type="term" value="F:DNA binding"/>
    <property type="evidence" value="ECO:0007669"/>
    <property type="project" value="InterPro"/>
</dbReference>
<dbReference type="EMBL" id="RBZM01000005">
    <property type="protein sequence ID" value="RKP54124.1"/>
    <property type="molecule type" value="Genomic_DNA"/>
</dbReference>
<dbReference type="GO" id="GO:0006310">
    <property type="term" value="P:DNA recombination"/>
    <property type="evidence" value="ECO:0007669"/>
    <property type="project" value="UniProtKB-KW"/>
</dbReference>
<dbReference type="GO" id="GO:0015074">
    <property type="term" value="P:DNA integration"/>
    <property type="evidence" value="ECO:0007669"/>
    <property type="project" value="InterPro"/>
</dbReference>
<dbReference type="InterPro" id="IPR013762">
    <property type="entry name" value="Integrase-like_cat_sf"/>
</dbReference>
<gene>
    <name evidence="3" type="ORF">D7Z26_12125</name>
</gene>
<sequence length="131" mass="15422">MYVVTKIGLTRAIEIYCQRNNINSDDYIFTTTIRNKIKPISQQRANNMLRFYLEKAGIPPARIHDTRRSFATVMYENGTDIDVIRQLLNHQTINSTKIYIEDNYVRNATIQIPIHDTLFAYVRTLRTEPLR</sequence>
<dbReference type="InterPro" id="IPR002104">
    <property type="entry name" value="Integrase_catalytic"/>
</dbReference>
<evidence type="ECO:0000313" key="3">
    <source>
        <dbReference type="EMBL" id="RKP54124.1"/>
    </source>
</evidence>
<dbReference type="Pfam" id="PF00589">
    <property type="entry name" value="Phage_integrase"/>
    <property type="match status" value="1"/>
</dbReference>
<keyword evidence="4" id="KW-1185">Reference proteome</keyword>
<dbReference type="Gene3D" id="1.10.443.10">
    <property type="entry name" value="Intergrase catalytic core"/>
    <property type="match status" value="1"/>
</dbReference>
<evidence type="ECO:0000256" key="1">
    <source>
        <dbReference type="ARBA" id="ARBA00023172"/>
    </source>
</evidence>
<evidence type="ECO:0000313" key="4">
    <source>
        <dbReference type="Proteomes" id="UP000282076"/>
    </source>
</evidence>
<reference evidence="3 4" key="1">
    <citation type="submission" date="2018-10" db="EMBL/GenBank/DDBJ databases">
        <title>Cohnella sp. M2MS4P-1, whole genome shotgun sequence.</title>
        <authorList>
            <person name="Tuo L."/>
        </authorList>
    </citation>
    <scope>NUCLEOTIDE SEQUENCE [LARGE SCALE GENOMIC DNA]</scope>
    <source>
        <strain evidence="3 4">M2MS4P-1</strain>
    </source>
</reference>
<organism evidence="3 4">
    <name type="scientific">Cohnella endophytica</name>
    <dbReference type="NCBI Taxonomy" id="2419778"/>
    <lineage>
        <taxon>Bacteria</taxon>
        <taxon>Bacillati</taxon>
        <taxon>Bacillota</taxon>
        <taxon>Bacilli</taxon>
        <taxon>Bacillales</taxon>
        <taxon>Paenibacillaceae</taxon>
        <taxon>Cohnella</taxon>
    </lineage>
</organism>
<feature type="domain" description="Tyr recombinase" evidence="2">
    <location>
        <begin position="1"/>
        <end position="112"/>
    </location>
</feature>
<comment type="caution">
    <text evidence="3">The sequence shown here is derived from an EMBL/GenBank/DDBJ whole genome shotgun (WGS) entry which is preliminary data.</text>
</comment>